<evidence type="ECO:0000313" key="3">
    <source>
        <dbReference type="Proteomes" id="UP001163046"/>
    </source>
</evidence>
<feature type="compositionally biased region" description="Basic residues" evidence="1">
    <location>
        <begin position="81"/>
        <end position="93"/>
    </location>
</feature>
<proteinExistence type="predicted"/>
<sequence>MGSSSTVASQAKGEEQDQNSNINNRQETTANPSGVTSSGNFSVSELFKSHFAVRPPFMGSSWNIFGVPNYLNKDSSSAHYQHTRRTQKRHHPF</sequence>
<evidence type="ECO:0000256" key="1">
    <source>
        <dbReference type="SAM" id="MobiDB-lite"/>
    </source>
</evidence>
<feature type="compositionally biased region" description="Polar residues" evidence="1">
    <location>
        <begin position="18"/>
        <end position="39"/>
    </location>
</feature>
<evidence type="ECO:0000313" key="2">
    <source>
        <dbReference type="EMBL" id="KAJ7383272.1"/>
    </source>
</evidence>
<keyword evidence="3" id="KW-1185">Reference proteome</keyword>
<reference evidence="2" key="1">
    <citation type="submission" date="2023-01" db="EMBL/GenBank/DDBJ databases">
        <title>Genome assembly of the deep-sea coral Lophelia pertusa.</title>
        <authorList>
            <person name="Herrera S."/>
            <person name="Cordes E."/>
        </authorList>
    </citation>
    <scope>NUCLEOTIDE SEQUENCE</scope>
    <source>
        <strain evidence="2">USNM1676648</strain>
        <tissue evidence="2">Polyp</tissue>
    </source>
</reference>
<name>A0A9W9ZKC3_9CNID</name>
<dbReference type="EMBL" id="MU825902">
    <property type="protein sequence ID" value="KAJ7383272.1"/>
    <property type="molecule type" value="Genomic_DNA"/>
</dbReference>
<gene>
    <name evidence="2" type="ORF">OS493_029237</name>
</gene>
<accession>A0A9W9ZKC3</accession>
<organism evidence="2 3">
    <name type="scientific">Desmophyllum pertusum</name>
    <dbReference type="NCBI Taxonomy" id="174260"/>
    <lineage>
        <taxon>Eukaryota</taxon>
        <taxon>Metazoa</taxon>
        <taxon>Cnidaria</taxon>
        <taxon>Anthozoa</taxon>
        <taxon>Hexacorallia</taxon>
        <taxon>Scleractinia</taxon>
        <taxon>Caryophylliina</taxon>
        <taxon>Caryophylliidae</taxon>
        <taxon>Desmophyllum</taxon>
    </lineage>
</organism>
<protein>
    <submittedName>
        <fullName evidence="2">Uncharacterized protein</fullName>
    </submittedName>
</protein>
<feature type="region of interest" description="Disordered" evidence="1">
    <location>
        <begin position="1"/>
        <end position="39"/>
    </location>
</feature>
<dbReference type="Proteomes" id="UP001163046">
    <property type="component" value="Unassembled WGS sequence"/>
</dbReference>
<comment type="caution">
    <text evidence="2">The sequence shown here is derived from an EMBL/GenBank/DDBJ whole genome shotgun (WGS) entry which is preliminary data.</text>
</comment>
<dbReference type="AlphaFoldDB" id="A0A9W9ZKC3"/>
<feature type="region of interest" description="Disordered" evidence="1">
    <location>
        <begin position="73"/>
        <end position="93"/>
    </location>
</feature>